<organism evidence="4 5">
    <name type="scientific">Trichobilharzia regenti</name>
    <name type="common">Nasal bird schistosome</name>
    <dbReference type="NCBI Taxonomy" id="157069"/>
    <lineage>
        <taxon>Eukaryota</taxon>
        <taxon>Metazoa</taxon>
        <taxon>Spiralia</taxon>
        <taxon>Lophotrochozoa</taxon>
        <taxon>Platyhelminthes</taxon>
        <taxon>Trematoda</taxon>
        <taxon>Digenea</taxon>
        <taxon>Strigeidida</taxon>
        <taxon>Schistosomatoidea</taxon>
        <taxon>Schistosomatidae</taxon>
        <taxon>Trichobilharzia</taxon>
    </lineage>
</organism>
<accession>A0AA85JZT3</accession>
<keyword evidence="1" id="KW-1133">Transmembrane helix</keyword>
<keyword evidence="1" id="KW-0472">Membrane</keyword>
<feature type="signal peptide" evidence="2">
    <location>
        <begin position="1"/>
        <end position="15"/>
    </location>
</feature>
<feature type="chain" id="PRO_5041737295" description="Ig-like domain-containing protein" evidence="2">
    <location>
        <begin position="16"/>
        <end position="404"/>
    </location>
</feature>
<sequence>MLLLILCFVISTAVTHWCDCLVFTAIPSSIALSGSYLKLSCSSKNQIFPIIWSHDGKDIAENCHFYIENHRYICNRLNDVYEIYIPSVKYEDRGNWSCAHGPKTQKSIYIDVLVKADVYPPKLLTLPTNADASPHQKPSVVETVDSSGLHEKAVIGYISGMGTFNKPIDLTNKRIYAENGIFIECTTSCASSVKGIHWRAQNSTWSHSLHVEQDIITDNDIVFHEIHRIPQKLDHDKSNCQNGLKSVKSRIQIKCDTTTTRSGVHKRTNNLLSHSLIGLNKITCFPYYEKPMEYKLSKINHLNEEMNVYQYNHNKNNWPDVNSQTVCFVDDGNGYLQAAACIYVICPGQPVAWFTFGEKIALATSVALFIVLSSLFCYVTRQRRRAKRKADMSPGQQHEIELML</sequence>
<evidence type="ECO:0000259" key="3">
    <source>
        <dbReference type="PROSITE" id="PS50835"/>
    </source>
</evidence>
<name>A0AA85JZT3_TRIRE</name>
<evidence type="ECO:0000256" key="1">
    <source>
        <dbReference type="SAM" id="Phobius"/>
    </source>
</evidence>
<evidence type="ECO:0000313" key="4">
    <source>
        <dbReference type="Proteomes" id="UP000050795"/>
    </source>
</evidence>
<dbReference type="PROSITE" id="PS50835">
    <property type="entry name" value="IG_LIKE"/>
    <property type="match status" value="1"/>
</dbReference>
<evidence type="ECO:0000313" key="5">
    <source>
        <dbReference type="WBParaSite" id="TREG1_50380.1"/>
    </source>
</evidence>
<feature type="transmembrane region" description="Helical" evidence="1">
    <location>
        <begin position="360"/>
        <end position="379"/>
    </location>
</feature>
<protein>
    <recommendedName>
        <fullName evidence="3">Ig-like domain-containing protein</fullName>
    </recommendedName>
</protein>
<keyword evidence="1" id="KW-0812">Transmembrane</keyword>
<proteinExistence type="predicted"/>
<dbReference type="InterPro" id="IPR036179">
    <property type="entry name" value="Ig-like_dom_sf"/>
</dbReference>
<evidence type="ECO:0000256" key="2">
    <source>
        <dbReference type="SAM" id="SignalP"/>
    </source>
</evidence>
<reference evidence="5" key="2">
    <citation type="submission" date="2023-11" db="UniProtKB">
        <authorList>
            <consortium name="WormBaseParasite"/>
        </authorList>
    </citation>
    <scope>IDENTIFICATION</scope>
</reference>
<reference evidence="4" key="1">
    <citation type="submission" date="2022-06" db="EMBL/GenBank/DDBJ databases">
        <authorList>
            <person name="Berger JAMES D."/>
            <person name="Berger JAMES D."/>
        </authorList>
    </citation>
    <scope>NUCLEOTIDE SEQUENCE [LARGE SCALE GENOMIC DNA]</scope>
</reference>
<dbReference type="Gene3D" id="2.60.40.10">
    <property type="entry name" value="Immunoglobulins"/>
    <property type="match status" value="1"/>
</dbReference>
<dbReference type="AlphaFoldDB" id="A0AA85JZT3"/>
<feature type="domain" description="Ig-like" evidence="3">
    <location>
        <begin position="34"/>
        <end position="98"/>
    </location>
</feature>
<dbReference type="InterPro" id="IPR007110">
    <property type="entry name" value="Ig-like_dom"/>
</dbReference>
<dbReference type="SUPFAM" id="SSF48726">
    <property type="entry name" value="Immunoglobulin"/>
    <property type="match status" value="1"/>
</dbReference>
<dbReference type="InterPro" id="IPR013783">
    <property type="entry name" value="Ig-like_fold"/>
</dbReference>
<keyword evidence="4" id="KW-1185">Reference proteome</keyword>
<dbReference type="WBParaSite" id="TREG1_50380.1">
    <property type="protein sequence ID" value="TREG1_50380.1"/>
    <property type="gene ID" value="TREG1_50380"/>
</dbReference>
<keyword evidence="2" id="KW-0732">Signal</keyword>
<dbReference type="Proteomes" id="UP000050795">
    <property type="component" value="Unassembled WGS sequence"/>
</dbReference>